<keyword evidence="3" id="KW-1185">Reference proteome</keyword>
<proteinExistence type="predicted"/>
<reference evidence="2" key="1">
    <citation type="submission" date="2023-07" db="EMBL/GenBank/DDBJ databases">
        <authorList>
            <consortium name="AG Swart"/>
            <person name="Singh M."/>
            <person name="Singh A."/>
            <person name="Seah K."/>
            <person name="Emmerich C."/>
        </authorList>
    </citation>
    <scope>NUCLEOTIDE SEQUENCE</scope>
    <source>
        <strain evidence="2">DP1</strain>
    </source>
</reference>
<comment type="caution">
    <text evidence="2">The sequence shown here is derived from an EMBL/GenBank/DDBJ whole genome shotgun (WGS) entry which is preliminary data.</text>
</comment>
<keyword evidence="1" id="KW-0175">Coiled coil</keyword>
<dbReference type="EMBL" id="CAMPGE010009476">
    <property type="protein sequence ID" value="CAI2368343.1"/>
    <property type="molecule type" value="Genomic_DNA"/>
</dbReference>
<dbReference type="Proteomes" id="UP001295684">
    <property type="component" value="Unassembled WGS sequence"/>
</dbReference>
<sequence>MTLPKCQHKGCREASACYLSEKNLYLCQYHRFTRYPNEDSVPLVDDVIIETDLKAIEICRKDFLAYTQMLNEGRIPPDEDDLSTTVRVEFQHISDELKEAQETRKYYKSYELLDKTLKIKNVLQKDSLYVEHLVTRAWNQSLSTVKDESLKSSELVQMELKEKYDAIFDTISKKFREFRNEIKQRHIEELKATEQEKENLKADYDNIKLGLISKLNLSECSYLSLLYKITTGQDKQIGPETGLTLTLNNPKHMEFLTSLNKRMPDIDCLDLDNIPLNCQEVNTFLATHFPNKVRVLHFNFGSSVSSCVSFYLEELVEVSKRVTGQLFIYNFEVPQDQLVSLFSANRHTKYFGLPFCKLSLSSVPGFGGTLAGSTMQGLNLGGCGGSSYGDWGNNESHFENLIAGLSKEEDFRENLKWIGMGKCGMEMNVVKKILVDHGFGHVEIASYWK</sequence>
<feature type="coiled-coil region" evidence="1">
    <location>
        <begin position="180"/>
        <end position="210"/>
    </location>
</feature>
<name>A0AAD1UJF4_EUPCR</name>
<gene>
    <name evidence="2" type="ORF">ECRASSUSDP1_LOCUS9634</name>
</gene>
<protein>
    <submittedName>
        <fullName evidence="2">Uncharacterized protein</fullName>
    </submittedName>
</protein>
<evidence type="ECO:0000256" key="1">
    <source>
        <dbReference type="SAM" id="Coils"/>
    </source>
</evidence>
<evidence type="ECO:0000313" key="3">
    <source>
        <dbReference type="Proteomes" id="UP001295684"/>
    </source>
</evidence>
<accession>A0AAD1UJF4</accession>
<organism evidence="2 3">
    <name type="scientific">Euplotes crassus</name>
    <dbReference type="NCBI Taxonomy" id="5936"/>
    <lineage>
        <taxon>Eukaryota</taxon>
        <taxon>Sar</taxon>
        <taxon>Alveolata</taxon>
        <taxon>Ciliophora</taxon>
        <taxon>Intramacronucleata</taxon>
        <taxon>Spirotrichea</taxon>
        <taxon>Hypotrichia</taxon>
        <taxon>Euplotida</taxon>
        <taxon>Euplotidae</taxon>
        <taxon>Moneuplotes</taxon>
    </lineage>
</organism>
<evidence type="ECO:0000313" key="2">
    <source>
        <dbReference type="EMBL" id="CAI2368343.1"/>
    </source>
</evidence>
<dbReference type="AlphaFoldDB" id="A0AAD1UJF4"/>